<comment type="similarity">
    <text evidence="1">Belongs to the short-chain dehydrogenases/reductases (SDR) family.</text>
</comment>
<gene>
    <name evidence="2" type="ordered locus">Hsero_2475</name>
</gene>
<dbReference type="PANTHER" id="PTHR43975">
    <property type="entry name" value="ZGC:101858"/>
    <property type="match status" value="1"/>
</dbReference>
<dbReference type="NCBIfam" id="NF005559">
    <property type="entry name" value="PRK07231.1"/>
    <property type="match status" value="1"/>
</dbReference>
<dbReference type="GeneID" id="29391547"/>
<dbReference type="eggNOG" id="COG1028">
    <property type="taxonomic scope" value="Bacteria"/>
</dbReference>
<dbReference type="InterPro" id="IPR036291">
    <property type="entry name" value="NAD(P)-bd_dom_sf"/>
</dbReference>
<dbReference type="Gene3D" id="3.40.50.720">
    <property type="entry name" value="NAD(P)-binding Rossmann-like Domain"/>
    <property type="match status" value="1"/>
</dbReference>
<dbReference type="OrthoDB" id="6823797at2"/>
<name>D8IWF4_HERSS</name>
<protein>
    <submittedName>
        <fullName evidence="2">Short-chain dehydrogenase/reductase family protein</fullName>
    </submittedName>
</protein>
<proteinExistence type="inferred from homology"/>
<dbReference type="AlphaFoldDB" id="D8IWF4"/>
<dbReference type="HOGENOM" id="CLU_010194_1_2_4"/>
<dbReference type="STRING" id="757424.Hsero_2475"/>
<dbReference type="PROSITE" id="PS00061">
    <property type="entry name" value="ADH_SHORT"/>
    <property type="match status" value="1"/>
</dbReference>
<dbReference type="SUPFAM" id="SSF51735">
    <property type="entry name" value="NAD(P)-binding Rossmann-fold domains"/>
    <property type="match status" value="1"/>
</dbReference>
<dbReference type="Pfam" id="PF13561">
    <property type="entry name" value="adh_short_C2"/>
    <property type="match status" value="1"/>
</dbReference>
<dbReference type="FunFam" id="3.40.50.720:FF:000084">
    <property type="entry name" value="Short-chain dehydrogenase reductase"/>
    <property type="match status" value="1"/>
</dbReference>
<evidence type="ECO:0000256" key="1">
    <source>
        <dbReference type="ARBA" id="ARBA00006484"/>
    </source>
</evidence>
<dbReference type="PANTHER" id="PTHR43975:SF2">
    <property type="entry name" value="EG:BACR7A4.14 PROTEIN-RELATED"/>
    <property type="match status" value="1"/>
</dbReference>
<dbReference type="InterPro" id="IPR020904">
    <property type="entry name" value="Sc_DH/Rdtase_CS"/>
</dbReference>
<reference evidence="2 3" key="1">
    <citation type="submission" date="2010-04" db="EMBL/GenBank/DDBJ databases">
        <title>The genome of Herbaspirillum seropedicae SmR1, an endophytic, nitrogen-fixing, plant-growth promoting beta-Proteobacteria.</title>
        <authorList>
            <person name="Pedrosa F.O."/>
            <person name="Monteiro R.A."/>
            <person name="Wassem R."/>
            <person name="Cruz L.M."/>
            <person name="Ayub R.A."/>
            <person name="Colauto N.B."/>
            <person name="Fernandez M.A."/>
            <person name="Fungaro M.H.P."/>
            <person name="Grisard E.C."/>
            <person name="Hungria M."/>
            <person name="Madeira H.M.F."/>
            <person name="Nodari R.O."/>
            <person name="Osaku C.A."/>
            <person name="Petzl-Erler M.L."/>
            <person name="Terenzi H."/>
            <person name="Vieira L.G.E."/>
            <person name="Almeida M.I.M."/>
            <person name="Alves L.R."/>
            <person name="Arantes O.M.N."/>
            <person name="Balsanelli E."/>
            <person name="Barcellos F.G."/>
            <person name="Baura V.A."/>
            <person name="Binde D.R."/>
            <person name="Campo R.J."/>
            <person name="Chubatsu L.S."/>
            <person name="Chueire L.M.O."/>
            <person name="Ciferri R.R."/>
            <person name="Correa L.C."/>
            <person name="da Conceicao Silva J.L."/>
            <person name="Dabul A.N.G."/>
            <person name="Dambros B.P."/>
            <person name="Faoro H."/>
            <person name="Favetti A."/>
            <person name="Friedermann G."/>
            <person name="Furlaneto M.C."/>
            <person name="Gasques L.S."/>
            <person name="Gimenes C.C.T."/>
            <person name="Gioppo N.M.R."/>
            <person name="Glienke-Blanco C."/>
            <person name="Godoy L.P."/>
            <person name="Guerra M.P."/>
            <person name="Karp S."/>
            <person name="Kava-Cordeiro V."/>
            <person name="Margarido V.P."/>
            <person name="Mathioni S.M."/>
            <person name="Menck-Soares M.A."/>
            <person name="Murace N.K."/>
            <person name="Nicolas M.F."/>
            <person name="Oliveira C.E.C."/>
            <person name="Pagnan N.A.B."/>
            <person name="Pamphile J.A."/>
            <person name="Patussi E.V."/>
            <person name="Pereira L.F.P."/>
            <person name="Pereira-Ferrari L."/>
            <person name="Pinto F.G.S."/>
            <person name="Precoma C."/>
            <person name="Prioli A.J."/>
            <person name="Prioli S.M.A.P."/>
            <person name="Raittz R.T."/>
            <person name="Ramos H.J.O."/>
            <person name="Ribeiro E.M.S.F."/>
            <person name="Rigo L.U."/>
            <person name="Rocha C.L.M.S.C."/>
            <person name="Rocha S.N."/>
            <person name="Santos K."/>
            <person name="Satori D."/>
            <person name="Silva A.G."/>
            <person name="Simao R.C.G."/>
            <person name="Soares M.A.M."/>
            <person name="Souza E.M."/>
            <person name="Steffens M.B.R."/>
            <person name="Steindel M."/>
            <person name="Tadra-Sfeir M.Z."/>
            <person name="Takahashi E.K."/>
            <person name="Torres R.A."/>
            <person name="Valle J.S."/>
            <person name="Vernal J.I."/>
            <person name="Vilas-Boas L.A."/>
            <person name="Watanabe M.A.E."/>
            <person name="Weiss V.A."/>
            <person name="Yates M.A."/>
            <person name="Souza E.M."/>
        </authorList>
    </citation>
    <scope>NUCLEOTIDE SEQUENCE [LARGE SCALE GENOMIC DNA]</scope>
    <source>
        <strain evidence="2 3">SmR1</strain>
    </source>
</reference>
<dbReference type="KEGG" id="hse:Hsero_2475"/>
<sequence>MSALNPSRLQRFEGKVVIVTGAASGIGEATARRFSDEGARVLLADRDAAALGKVFDSLPPERTAARETDVSHHEQVRQLVDFAIERFGQLDVLVSDAGVFAEGNVTEVSPEDWHRVQATNVNGVFYGAREALPHLEKTRGCIVNVASVSGLAADWNLSAYNASKGAVCNLTRAMALDFGRKGVRINAVCPSLTHTAMTADMADDPPLLDKFAERIALGRGADPLEIAAVITFLASPDASFVNGVNLPVDGGLMASNGQPPQ</sequence>
<keyword evidence="3" id="KW-1185">Reference proteome</keyword>
<dbReference type="InterPro" id="IPR002347">
    <property type="entry name" value="SDR_fam"/>
</dbReference>
<dbReference type="PRINTS" id="PR00081">
    <property type="entry name" value="GDHRDH"/>
</dbReference>
<evidence type="ECO:0000313" key="2">
    <source>
        <dbReference type="EMBL" id="ADJ63974.1"/>
    </source>
</evidence>
<organism evidence="2 3">
    <name type="scientific">Herbaspirillum seropedicae (strain SmR1)</name>
    <dbReference type="NCBI Taxonomy" id="757424"/>
    <lineage>
        <taxon>Bacteria</taxon>
        <taxon>Pseudomonadati</taxon>
        <taxon>Pseudomonadota</taxon>
        <taxon>Betaproteobacteria</taxon>
        <taxon>Burkholderiales</taxon>
        <taxon>Oxalobacteraceae</taxon>
        <taxon>Herbaspirillum</taxon>
    </lineage>
</organism>
<accession>D8IWF4</accession>
<evidence type="ECO:0000313" key="3">
    <source>
        <dbReference type="Proteomes" id="UP000000329"/>
    </source>
</evidence>
<dbReference type="PRINTS" id="PR00080">
    <property type="entry name" value="SDRFAMILY"/>
</dbReference>
<dbReference type="Proteomes" id="UP000000329">
    <property type="component" value="Chromosome"/>
</dbReference>
<dbReference type="RefSeq" id="WP_013234453.1">
    <property type="nucleotide sequence ID" value="NC_014323.1"/>
</dbReference>
<dbReference type="CDD" id="cd05233">
    <property type="entry name" value="SDR_c"/>
    <property type="match status" value="1"/>
</dbReference>
<dbReference type="EMBL" id="CP002039">
    <property type="protein sequence ID" value="ADJ63974.1"/>
    <property type="molecule type" value="Genomic_DNA"/>
</dbReference>